<reference evidence="1" key="1">
    <citation type="journal article" date="2020" name="Cell">
        <title>Large-Scale Comparative Analyses of Tick Genomes Elucidate Their Genetic Diversity and Vector Capacities.</title>
        <authorList>
            <consortium name="Tick Genome and Microbiome Consortium (TIGMIC)"/>
            <person name="Jia N."/>
            <person name="Wang J."/>
            <person name="Shi W."/>
            <person name="Du L."/>
            <person name="Sun Y."/>
            <person name="Zhan W."/>
            <person name="Jiang J.F."/>
            <person name="Wang Q."/>
            <person name="Zhang B."/>
            <person name="Ji P."/>
            <person name="Bell-Sakyi L."/>
            <person name="Cui X.M."/>
            <person name="Yuan T.T."/>
            <person name="Jiang B.G."/>
            <person name="Yang W.F."/>
            <person name="Lam T.T."/>
            <person name="Chang Q.C."/>
            <person name="Ding S.J."/>
            <person name="Wang X.J."/>
            <person name="Zhu J.G."/>
            <person name="Ruan X.D."/>
            <person name="Zhao L."/>
            <person name="Wei J.T."/>
            <person name="Ye R.Z."/>
            <person name="Que T.C."/>
            <person name="Du C.H."/>
            <person name="Zhou Y.H."/>
            <person name="Cheng J.X."/>
            <person name="Dai P.F."/>
            <person name="Guo W.B."/>
            <person name="Han X.H."/>
            <person name="Huang E.J."/>
            <person name="Li L.F."/>
            <person name="Wei W."/>
            <person name="Gao Y.C."/>
            <person name="Liu J.Z."/>
            <person name="Shao H.Z."/>
            <person name="Wang X."/>
            <person name="Wang C.C."/>
            <person name="Yang T.C."/>
            <person name="Huo Q.B."/>
            <person name="Li W."/>
            <person name="Chen H.Y."/>
            <person name="Chen S.E."/>
            <person name="Zhou L.G."/>
            <person name="Ni X.B."/>
            <person name="Tian J.H."/>
            <person name="Sheng Y."/>
            <person name="Liu T."/>
            <person name="Pan Y.S."/>
            <person name="Xia L.Y."/>
            <person name="Li J."/>
            <person name="Zhao F."/>
            <person name="Cao W.C."/>
        </authorList>
    </citation>
    <scope>NUCLEOTIDE SEQUENCE</scope>
    <source>
        <strain evidence="1">Rsan-2018</strain>
    </source>
</reference>
<organism evidence="1 2">
    <name type="scientific">Rhipicephalus sanguineus</name>
    <name type="common">Brown dog tick</name>
    <name type="synonym">Ixodes sanguineus</name>
    <dbReference type="NCBI Taxonomy" id="34632"/>
    <lineage>
        <taxon>Eukaryota</taxon>
        <taxon>Metazoa</taxon>
        <taxon>Ecdysozoa</taxon>
        <taxon>Arthropoda</taxon>
        <taxon>Chelicerata</taxon>
        <taxon>Arachnida</taxon>
        <taxon>Acari</taxon>
        <taxon>Parasitiformes</taxon>
        <taxon>Ixodida</taxon>
        <taxon>Ixodoidea</taxon>
        <taxon>Ixodidae</taxon>
        <taxon>Rhipicephalinae</taxon>
        <taxon>Rhipicephalus</taxon>
        <taxon>Rhipicephalus</taxon>
    </lineage>
</organism>
<protein>
    <submittedName>
        <fullName evidence="1">Uncharacterized protein</fullName>
    </submittedName>
</protein>
<dbReference type="AlphaFoldDB" id="A0A9D4SSD6"/>
<sequence length="143" mass="15862">MRPFVLSAAAQNGDTEEQDRRQTSQPVVKLNDTFFGTSTSLTGSDGGDSVDLWTQDTPYGITYAALRHLDTEARQILLFYYNTSWESGNVSENWKCSRIVALLKPGKCHNELSSYRPIALASCVGKVMGKDGLVEIRVALREQ</sequence>
<reference evidence="1" key="2">
    <citation type="submission" date="2021-09" db="EMBL/GenBank/DDBJ databases">
        <authorList>
            <person name="Jia N."/>
            <person name="Wang J."/>
            <person name="Shi W."/>
            <person name="Du L."/>
            <person name="Sun Y."/>
            <person name="Zhan W."/>
            <person name="Jiang J."/>
            <person name="Wang Q."/>
            <person name="Zhang B."/>
            <person name="Ji P."/>
            <person name="Sakyi L.B."/>
            <person name="Cui X."/>
            <person name="Yuan T."/>
            <person name="Jiang B."/>
            <person name="Yang W."/>
            <person name="Lam T.T.-Y."/>
            <person name="Chang Q."/>
            <person name="Ding S."/>
            <person name="Wang X."/>
            <person name="Zhu J."/>
            <person name="Ruan X."/>
            <person name="Zhao L."/>
            <person name="Wei J."/>
            <person name="Que T."/>
            <person name="Du C."/>
            <person name="Cheng J."/>
            <person name="Dai P."/>
            <person name="Han X."/>
            <person name="Huang E."/>
            <person name="Gao Y."/>
            <person name="Liu J."/>
            <person name="Shao H."/>
            <person name="Ye R."/>
            <person name="Li L."/>
            <person name="Wei W."/>
            <person name="Wang X."/>
            <person name="Wang C."/>
            <person name="Huo Q."/>
            <person name="Li W."/>
            <person name="Guo W."/>
            <person name="Chen H."/>
            <person name="Chen S."/>
            <person name="Zhou L."/>
            <person name="Zhou L."/>
            <person name="Ni X."/>
            <person name="Tian J."/>
            <person name="Zhou Y."/>
            <person name="Sheng Y."/>
            <person name="Liu T."/>
            <person name="Pan Y."/>
            <person name="Xia L."/>
            <person name="Li J."/>
            <person name="Zhao F."/>
            <person name="Cao W."/>
        </authorList>
    </citation>
    <scope>NUCLEOTIDE SEQUENCE</scope>
    <source>
        <strain evidence="1">Rsan-2018</strain>
        <tissue evidence="1">Larvae</tissue>
    </source>
</reference>
<evidence type="ECO:0000313" key="2">
    <source>
        <dbReference type="Proteomes" id="UP000821837"/>
    </source>
</evidence>
<keyword evidence="2" id="KW-1185">Reference proteome</keyword>
<name>A0A9D4SSD6_RHISA</name>
<proteinExistence type="predicted"/>
<evidence type="ECO:0000313" key="1">
    <source>
        <dbReference type="EMBL" id="KAH7947401.1"/>
    </source>
</evidence>
<comment type="caution">
    <text evidence="1">The sequence shown here is derived from an EMBL/GenBank/DDBJ whole genome shotgun (WGS) entry which is preliminary data.</text>
</comment>
<dbReference type="EMBL" id="JABSTV010001252">
    <property type="protein sequence ID" value="KAH7947401.1"/>
    <property type="molecule type" value="Genomic_DNA"/>
</dbReference>
<dbReference type="Proteomes" id="UP000821837">
    <property type="component" value="Chromosome 6"/>
</dbReference>
<gene>
    <name evidence="1" type="ORF">HPB52_011496</name>
</gene>
<accession>A0A9D4SSD6</accession>